<gene>
    <name evidence="1" type="ORF">CEXT_625351</name>
</gene>
<evidence type="ECO:0000313" key="1">
    <source>
        <dbReference type="EMBL" id="GIY27579.1"/>
    </source>
</evidence>
<name>A0AAV4S3R9_CAEEX</name>
<dbReference type="EMBL" id="BPLR01008831">
    <property type="protein sequence ID" value="GIY27579.1"/>
    <property type="molecule type" value="Genomic_DNA"/>
</dbReference>
<organism evidence="1 2">
    <name type="scientific">Caerostris extrusa</name>
    <name type="common">Bark spider</name>
    <name type="synonym">Caerostris bankana</name>
    <dbReference type="NCBI Taxonomy" id="172846"/>
    <lineage>
        <taxon>Eukaryota</taxon>
        <taxon>Metazoa</taxon>
        <taxon>Ecdysozoa</taxon>
        <taxon>Arthropoda</taxon>
        <taxon>Chelicerata</taxon>
        <taxon>Arachnida</taxon>
        <taxon>Araneae</taxon>
        <taxon>Araneomorphae</taxon>
        <taxon>Entelegynae</taxon>
        <taxon>Araneoidea</taxon>
        <taxon>Araneidae</taxon>
        <taxon>Caerostris</taxon>
    </lineage>
</organism>
<reference evidence="1 2" key="1">
    <citation type="submission" date="2021-06" db="EMBL/GenBank/DDBJ databases">
        <title>Caerostris extrusa draft genome.</title>
        <authorList>
            <person name="Kono N."/>
            <person name="Arakawa K."/>
        </authorList>
    </citation>
    <scope>NUCLEOTIDE SEQUENCE [LARGE SCALE GENOMIC DNA]</scope>
</reference>
<evidence type="ECO:0000313" key="2">
    <source>
        <dbReference type="Proteomes" id="UP001054945"/>
    </source>
</evidence>
<sequence length="93" mass="10976">MLRSPNERLLRFNLTTDSRLQPDIWKLSEIPWVNEDFFVLALLFERAKKSDAATAGTPVIWYRENPLKREKNNLRWRNFVACSESPKTRGHTS</sequence>
<dbReference type="Proteomes" id="UP001054945">
    <property type="component" value="Unassembled WGS sequence"/>
</dbReference>
<keyword evidence="2" id="KW-1185">Reference proteome</keyword>
<accession>A0AAV4S3R9</accession>
<evidence type="ECO:0008006" key="3">
    <source>
        <dbReference type="Google" id="ProtNLM"/>
    </source>
</evidence>
<comment type="caution">
    <text evidence="1">The sequence shown here is derived from an EMBL/GenBank/DDBJ whole genome shotgun (WGS) entry which is preliminary data.</text>
</comment>
<protein>
    <recommendedName>
        <fullName evidence="3">Ycf15</fullName>
    </recommendedName>
</protein>
<proteinExistence type="predicted"/>
<dbReference type="AlphaFoldDB" id="A0AAV4S3R9"/>